<feature type="region of interest" description="Disordered" evidence="6">
    <location>
        <begin position="1665"/>
        <end position="1698"/>
    </location>
</feature>
<feature type="region of interest" description="Disordered" evidence="6">
    <location>
        <begin position="1300"/>
        <end position="1429"/>
    </location>
</feature>
<dbReference type="GeneID" id="101864041"/>
<feature type="region of interest" description="Disordered" evidence="6">
    <location>
        <begin position="816"/>
        <end position="1035"/>
    </location>
</feature>
<dbReference type="InterPro" id="IPR051947">
    <property type="entry name" value="Sentrin-specific_protease"/>
</dbReference>
<feature type="region of interest" description="Disordered" evidence="6">
    <location>
        <begin position="1251"/>
        <end position="1287"/>
    </location>
</feature>
<feature type="compositionally biased region" description="Low complexity" evidence="6">
    <location>
        <begin position="854"/>
        <end position="863"/>
    </location>
</feature>
<gene>
    <name evidence="9" type="primary">LOC101864041</name>
</gene>
<feature type="compositionally biased region" description="Basic and acidic residues" evidence="6">
    <location>
        <begin position="100"/>
        <end position="112"/>
    </location>
</feature>
<evidence type="ECO:0000256" key="2">
    <source>
        <dbReference type="ARBA" id="ARBA00022553"/>
    </source>
</evidence>
<feature type="region of interest" description="Disordered" evidence="6">
    <location>
        <begin position="478"/>
        <end position="692"/>
    </location>
</feature>
<feature type="compositionally biased region" description="Acidic residues" evidence="6">
    <location>
        <begin position="2113"/>
        <end position="2122"/>
    </location>
</feature>
<proteinExistence type="inferred from homology"/>
<feature type="compositionally biased region" description="Low complexity" evidence="6">
    <location>
        <begin position="1257"/>
        <end position="1274"/>
    </location>
</feature>
<evidence type="ECO:0000256" key="5">
    <source>
        <dbReference type="ARBA" id="ARBA00022801"/>
    </source>
</evidence>
<feature type="region of interest" description="Disordered" evidence="6">
    <location>
        <begin position="187"/>
        <end position="454"/>
    </location>
</feature>
<feature type="compositionally biased region" description="Low complexity" evidence="6">
    <location>
        <begin position="949"/>
        <end position="977"/>
    </location>
</feature>
<feature type="compositionally biased region" description="Low complexity" evidence="6">
    <location>
        <begin position="238"/>
        <end position="258"/>
    </location>
</feature>
<dbReference type="InterPro" id="IPR003653">
    <property type="entry name" value="Peptidase_C48_C"/>
</dbReference>
<feature type="region of interest" description="Disordered" evidence="6">
    <location>
        <begin position="18"/>
        <end position="112"/>
    </location>
</feature>
<feature type="compositionally biased region" description="Acidic residues" evidence="6">
    <location>
        <begin position="380"/>
        <end position="414"/>
    </location>
</feature>
<accession>A0ABM1A720</accession>
<feature type="compositionally biased region" description="Polar residues" evidence="6">
    <location>
        <begin position="542"/>
        <end position="580"/>
    </location>
</feature>
<keyword evidence="8" id="KW-1185">Reference proteome</keyword>
<feature type="compositionally biased region" description="Low complexity" evidence="6">
    <location>
        <begin position="132"/>
        <end position="147"/>
    </location>
</feature>
<feature type="compositionally biased region" description="Pro residues" evidence="6">
    <location>
        <begin position="190"/>
        <end position="202"/>
    </location>
</feature>
<name>A0ABM1A720_APLCA</name>
<evidence type="ECO:0000256" key="6">
    <source>
        <dbReference type="SAM" id="MobiDB-lite"/>
    </source>
</evidence>
<evidence type="ECO:0000256" key="4">
    <source>
        <dbReference type="ARBA" id="ARBA00022786"/>
    </source>
</evidence>
<feature type="region of interest" description="Disordered" evidence="6">
    <location>
        <begin position="1097"/>
        <end position="1210"/>
    </location>
</feature>
<feature type="compositionally biased region" description="Low complexity" evidence="6">
    <location>
        <begin position="1347"/>
        <end position="1362"/>
    </location>
</feature>
<feature type="compositionally biased region" description="Low complexity" evidence="6">
    <location>
        <begin position="74"/>
        <end position="89"/>
    </location>
</feature>
<feature type="compositionally biased region" description="Low complexity" evidence="6">
    <location>
        <begin position="882"/>
        <end position="896"/>
    </location>
</feature>
<dbReference type="RefSeq" id="XP_012942114.1">
    <property type="nucleotide sequence ID" value="XM_013086660.2"/>
</dbReference>
<feature type="compositionally biased region" description="Gly residues" evidence="6">
    <location>
        <begin position="1314"/>
        <end position="1328"/>
    </location>
</feature>
<feature type="compositionally biased region" description="Low complexity" evidence="6">
    <location>
        <begin position="514"/>
        <end position="529"/>
    </location>
</feature>
<dbReference type="PANTHER" id="PTHR46896">
    <property type="entry name" value="SENTRIN-SPECIFIC PROTEASE"/>
    <property type="match status" value="1"/>
</dbReference>
<dbReference type="PANTHER" id="PTHR46896:SF3">
    <property type="entry name" value="FI06413P-RELATED"/>
    <property type="match status" value="1"/>
</dbReference>
<dbReference type="InterPro" id="IPR038765">
    <property type="entry name" value="Papain-like_cys_pep_sf"/>
</dbReference>
<evidence type="ECO:0000313" key="9">
    <source>
        <dbReference type="RefSeq" id="XP_012942114.1"/>
    </source>
</evidence>
<feature type="compositionally biased region" description="Polar residues" evidence="6">
    <location>
        <begin position="23"/>
        <end position="32"/>
    </location>
</feature>
<feature type="domain" description="Ubiquitin-like protease family profile" evidence="7">
    <location>
        <begin position="1718"/>
        <end position="1970"/>
    </location>
</feature>
<keyword evidence="3" id="KW-0645">Protease</keyword>
<feature type="region of interest" description="Disordered" evidence="6">
    <location>
        <begin position="771"/>
        <end position="795"/>
    </location>
</feature>
<evidence type="ECO:0000313" key="8">
    <source>
        <dbReference type="Proteomes" id="UP000694888"/>
    </source>
</evidence>
<feature type="compositionally biased region" description="Low complexity" evidence="6">
    <location>
        <begin position="1142"/>
        <end position="1157"/>
    </location>
</feature>
<feature type="compositionally biased region" description="Polar residues" evidence="6">
    <location>
        <begin position="920"/>
        <end position="943"/>
    </location>
</feature>
<feature type="compositionally biased region" description="Acidic residues" evidence="6">
    <location>
        <begin position="444"/>
        <end position="454"/>
    </location>
</feature>
<feature type="compositionally biased region" description="Low complexity" evidence="6">
    <location>
        <begin position="266"/>
        <end position="297"/>
    </location>
</feature>
<feature type="region of interest" description="Disordered" evidence="6">
    <location>
        <begin position="1842"/>
        <end position="1877"/>
    </location>
</feature>
<feature type="compositionally biased region" description="Polar residues" evidence="6">
    <location>
        <begin position="1158"/>
        <end position="1178"/>
    </location>
</feature>
<evidence type="ECO:0000256" key="3">
    <source>
        <dbReference type="ARBA" id="ARBA00022670"/>
    </source>
</evidence>
<keyword evidence="5" id="KW-0378">Hydrolase</keyword>
<feature type="compositionally biased region" description="Polar residues" evidence="6">
    <location>
        <begin position="978"/>
        <end position="1009"/>
    </location>
</feature>
<feature type="region of interest" description="Disordered" evidence="6">
    <location>
        <begin position="2031"/>
        <end position="2122"/>
    </location>
</feature>
<feature type="region of interest" description="Disordered" evidence="6">
    <location>
        <begin position="1444"/>
        <end position="1486"/>
    </location>
</feature>
<dbReference type="PROSITE" id="PS50600">
    <property type="entry name" value="ULP_PROTEASE"/>
    <property type="match status" value="1"/>
</dbReference>
<feature type="compositionally biased region" description="Polar residues" evidence="6">
    <location>
        <begin position="1097"/>
        <end position="1131"/>
    </location>
</feature>
<dbReference type="Gene3D" id="3.40.395.10">
    <property type="entry name" value="Adenoviral Proteinase, Chain A"/>
    <property type="match status" value="1"/>
</dbReference>
<feature type="compositionally biased region" description="Low complexity" evidence="6">
    <location>
        <begin position="1010"/>
        <end position="1026"/>
    </location>
</feature>
<reference evidence="9" key="1">
    <citation type="submission" date="2025-08" db="UniProtKB">
        <authorList>
            <consortium name="RefSeq"/>
        </authorList>
    </citation>
    <scope>IDENTIFICATION</scope>
</reference>
<feature type="compositionally biased region" description="Pro residues" evidence="6">
    <location>
        <begin position="420"/>
        <end position="439"/>
    </location>
</feature>
<organism evidence="8 9">
    <name type="scientific">Aplysia californica</name>
    <name type="common">California sea hare</name>
    <dbReference type="NCBI Taxonomy" id="6500"/>
    <lineage>
        <taxon>Eukaryota</taxon>
        <taxon>Metazoa</taxon>
        <taxon>Spiralia</taxon>
        <taxon>Lophotrochozoa</taxon>
        <taxon>Mollusca</taxon>
        <taxon>Gastropoda</taxon>
        <taxon>Heterobranchia</taxon>
        <taxon>Euthyneura</taxon>
        <taxon>Tectipleura</taxon>
        <taxon>Aplysiida</taxon>
        <taxon>Aplysioidea</taxon>
        <taxon>Aplysiidae</taxon>
        <taxon>Aplysia</taxon>
    </lineage>
</organism>
<evidence type="ECO:0000256" key="1">
    <source>
        <dbReference type="ARBA" id="ARBA00005234"/>
    </source>
</evidence>
<feature type="region of interest" description="Disordered" evidence="6">
    <location>
        <begin position="125"/>
        <end position="169"/>
    </location>
</feature>
<feature type="compositionally biased region" description="Polar residues" evidence="6">
    <location>
        <begin position="148"/>
        <end position="169"/>
    </location>
</feature>
<feature type="compositionally biased region" description="Low complexity" evidence="6">
    <location>
        <begin position="38"/>
        <end position="50"/>
    </location>
</feature>
<feature type="compositionally biased region" description="Polar residues" evidence="6">
    <location>
        <begin position="62"/>
        <end position="73"/>
    </location>
</feature>
<dbReference type="SUPFAM" id="SSF54001">
    <property type="entry name" value="Cysteine proteinases"/>
    <property type="match status" value="1"/>
</dbReference>
<dbReference type="Pfam" id="PF02902">
    <property type="entry name" value="Peptidase_C48"/>
    <property type="match status" value="1"/>
</dbReference>
<feature type="compositionally biased region" description="Polar residues" evidence="6">
    <location>
        <begin position="1665"/>
        <end position="1695"/>
    </location>
</feature>
<sequence length="2122" mass="232492">MSVDKEWSEALKACLANVEELNSEPSSSQPQDHQADNLPSSSLSPEECSPQPSPDSQHKDATPQSSQPGFSPLSQQDGSVSQSGVPPSSMAGGNLYQELSFHEESGTFENESHHLLEPMDHQIETDNNMYQSPGKPGVRKGVGVPSSQFANNSVMNTGPSHSQNLNSPEQSLKTCNQLLEQMKTVGRLPIGPPAPQNAPPRQPAFRMNNPGSAIHTGGQPSRLGFPRPTSPRHAALSPQQTGGRPHQPQQHPQKQMQQNPPPPRLQHQQQNPGPQQQHFQRRPQQQQQLRPRLPNNQMQNARHPANAVRMASANRNMGPVPGGRPGSGPPGQMQGAVGANRNGSNFPRGPGPGPGPAQTNMASGMKPPALRAEAPNPYMDPEDDDIPMDEEDMYYDDDEEDYDEDMEEDEEDFYEQYHHGPPPFHGPGGPVPPHGPMPPYQFEDSSDEDDVTDEEAALLEELSDCQDEERRKILIQQLHEKGVDPEDISYAEAEGHAFFESQTYFGEEQENAISSSSQPSPLQKQQPGQHPATWPAGVVQNVAHSSSAGFSHGQQTMQYSQQGAGPPSSQGSHAVSQPHSLQPRVPGQNANQARRPPPVGGPQGGNVGGPPNMRPQPPQGQMRPSGPRPQGPRFAGPSQSNPSQNIPGQQQQQPVSPHVQNAVRHPASTGAGRPSHPLRPPIISPMQTGVPRPQGIGSVAPTQAGGFARPQHAPLRSVRPRLPGRFAGQHRAPITGALDQEMAPSEAKLARLAVMHMQESLDREIMAKKGMPPSLAVSGSQTVRSMSPRMPSNIPHRFAHNQQQQHAGFSPHALQQRMGHPHNLHSQGFSPHPPRRQLSPRSPYPGSVNNNIHSPSSSTTSLSEGRPICSVVPFTDQNPTGQQANQSYNNNSAPQRSHPPPSQQQQQQTGNFVRPRNPAPNLQQCQTSSQFNAAQQAPTSQFPAAQRMSTSISGYTSTSSAAMGGPVMGRVPVPGSPAQSPTAPILSVQGSHNSQGQTLSQGQMSSQAGQLPPQQPQVSSAPPNSQNAPKSDSFSLDKLSEDKCIITGSGSKNQGLMPNMVYQIRSPLDNSLVLAVWTGERFQDLSEEDLNGRLANAATSTSGLPGQMMQTSTQAGSNVPNVASVQPTQQVPPRYEDRCSGTDGQATSSQDSSTTQAETGDTIAQNRQASEGSGQSTFVKPLPPQGGTQEKCPAQEEDDDDDDSIFKKPLSENEEHFRVCKLCGYTSRNFKRCEGCKRIFQGEVKIHSLKKNPAGKTTGTSASPSSLGTSSPSGQDSHPQGESWNKRSVGGVQNVMNSVSFYGNSGVRGRGRGARGGPGRTRGGGLKGRNGARAPVGEDYDSDSGDMDGLSSDGNSGNSLDGQGKRRAGRPKAKNPAPRKRSKKVDEPVTVTISSDEDEPSSTSNSMPGYMPSPAHSSGGESPVFPHLKSEPVNAFGRFRRARMQDEDGRSRLSKKLNNTVVPSPRIEQGEGEEEEDEEDEDDEEPPIYEIEIRSVRIGSMRTIAEGPLFMNVRGVCMKVKSESSGEVYECEILSDEVEKVKFCFGESQRVLFFFLTMECGEKLRSIFHMEKGDDEYFDPSSTDMRQKMVVVIIEDRDHIPVDMIRETISLWADINSMDDNNFSEELCPDSANDLLIQSAPPVLTHGAETERDVVKFKKSYNRMNQDLSNISGPSYSPSDSMDNEPDSTSSSPPEQKQLFDVPSVRLLQYPFPPARGIPITTEDLYCLTEGEFLNDVIIDFYLQYLYEEILNEENRKRTHIFSSFFYKRLTQRDRLFGKTEEDAKKSLPERRHARVKKWTKTVDLFSKDFIIVPINEHSHWYLAVICFPGLANPEVVPFIPSTVHGEDTEDDNTETGGSEDTPAEETNPEPLPKTILGKQLDPQKCIDNEESKYNLGQKQPCILMFDSLLGPSRAPNVRMLRDYLQCEWNAKKSEQRNIAKILRGSTPKVPQQSNYSDCGVFLLQYVESFFQDPIADFQIPMKGLQTWFPEELVLNKRREIHDLIMQLHRRFQEERGDSRVLEIMYESVPREPMPHKPGPSMAEMMPGPENLVPGMSRDDESSNSSVAGDMSKADFGAAAAMPMSQEEEEEGEEEMPPPLPEEATMMESQEKEQEEEEENTS</sequence>
<keyword evidence="2" id="KW-0597">Phosphoprotein</keyword>
<feature type="compositionally biased region" description="Basic residues" evidence="6">
    <location>
        <begin position="1365"/>
        <end position="1383"/>
    </location>
</feature>
<feature type="compositionally biased region" description="Acidic residues" evidence="6">
    <location>
        <begin position="1470"/>
        <end position="1486"/>
    </location>
</feature>
<protein>
    <submittedName>
        <fullName evidence="9">Uncharacterized protein LOC101864041 isoform X1</fullName>
    </submittedName>
</protein>
<keyword evidence="4" id="KW-0833">Ubl conjugation pathway</keyword>
<feature type="compositionally biased region" description="Acidic residues" evidence="6">
    <location>
        <begin position="2086"/>
        <end position="2096"/>
    </location>
</feature>
<dbReference type="Proteomes" id="UP000694888">
    <property type="component" value="Unplaced"/>
</dbReference>
<feature type="compositionally biased region" description="Low complexity" evidence="6">
    <location>
        <begin position="631"/>
        <end position="660"/>
    </location>
</feature>
<evidence type="ECO:0000259" key="7">
    <source>
        <dbReference type="PROSITE" id="PS50600"/>
    </source>
</evidence>
<comment type="similarity">
    <text evidence="1">Belongs to the peptidase C48 family.</text>
</comment>